<dbReference type="GO" id="GO:0008270">
    <property type="term" value="F:zinc ion binding"/>
    <property type="evidence" value="ECO:0007669"/>
    <property type="project" value="InterPro"/>
</dbReference>
<keyword evidence="9" id="KW-1185">Reference proteome</keyword>
<dbReference type="GO" id="GO:0000981">
    <property type="term" value="F:DNA-binding transcription factor activity, RNA polymerase II-specific"/>
    <property type="evidence" value="ECO:0007669"/>
    <property type="project" value="InterPro"/>
</dbReference>
<dbReference type="SMART" id="SM00066">
    <property type="entry name" value="GAL4"/>
    <property type="match status" value="1"/>
</dbReference>
<feature type="compositionally biased region" description="Low complexity" evidence="6">
    <location>
        <begin position="178"/>
        <end position="200"/>
    </location>
</feature>
<name>A0A9W8W8Q6_9HYPO</name>
<dbReference type="InterPro" id="IPR013700">
    <property type="entry name" value="AflR"/>
</dbReference>
<keyword evidence="3" id="KW-0238">DNA-binding</keyword>
<dbReference type="OrthoDB" id="2328572at2759"/>
<protein>
    <recommendedName>
        <fullName evidence="7">Zn(2)-C6 fungal-type domain-containing protein</fullName>
    </recommendedName>
</protein>
<evidence type="ECO:0000256" key="5">
    <source>
        <dbReference type="ARBA" id="ARBA00023242"/>
    </source>
</evidence>
<dbReference type="CDD" id="cd00067">
    <property type="entry name" value="GAL4"/>
    <property type="match status" value="1"/>
</dbReference>
<sequence>MTMLSDPFRAIDDHASTMTPTVPRPQKPVRLRLACDACTAAKVRCSKTHPCERCIDNGQECFYSASRRHGKRSRHRKAESDAQRSSSSEVPTPGAIAVPNGIKGISYGSEFSWEEREASPQLSSYQASTLGTGIGKLDNWAFHDIDMMFDFDDTSYISLTEPWKTTPGSLTSQQTLSETITPPEQQTTPAEQPTNATATPPIDPHDPRQTHDCEALALGVLRSLHHHNADGICKGPHSAANGMNLAKPMPSIDTVLFANKAALTNLIPLLKCPCAKNPHIALLHSTILSKTIFWYRVAVTARYHAEGAELRPMKIQLGMLDLDDDDQATLQRAVLLRELRKAEKVMETFDACSASEDELPKWHATAIQNMREELQAIIQKIKKGQGEWA</sequence>
<feature type="compositionally biased region" description="Basic residues" evidence="6">
    <location>
        <begin position="66"/>
        <end position="77"/>
    </location>
</feature>
<keyword evidence="1" id="KW-0479">Metal-binding</keyword>
<dbReference type="AlphaFoldDB" id="A0A9W8W8Q6"/>
<organism evidence="8 9">
    <name type="scientific">Fusarium piperis</name>
    <dbReference type="NCBI Taxonomy" id="1435070"/>
    <lineage>
        <taxon>Eukaryota</taxon>
        <taxon>Fungi</taxon>
        <taxon>Dikarya</taxon>
        <taxon>Ascomycota</taxon>
        <taxon>Pezizomycotina</taxon>
        <taxon>Sordariomycetes</taxon>
        <taxon>Hypocreomycetidae</taxon>
        <taxon>Hypocreales</taxon>
        <taxon>Nectriaceae</taxon>
        <taxon>Fusarium</taxon>
        <taxon>Fusarium solani species complex</taxon>
    </lineage>
</organism>
<feature type="domain" description="Zn(2)-C6 fungal-type" evidence="7">
    <location>
        <begin position="34"/>
        <end position="63"/>
    </location>
</feature>
<keyword evidence="5" id="KW-0539">Nucleus</keyword>
<feature type="compositionally biased region" description="Polar residues" evidence="6">
    <location>
        <begin position="166"/>
        <end position="177"/>
    </location>
</feature>
<gene>
    <name evidence="8" type="ORF">N0V84_008131</name>
</gene>
<evidence type="ECO:0000259" key="7">
    <source>
        <dbReference type="PROSITE" id="PS50048"/>
    </source>
</evidence>
<evidence type="ECO:0000256" key="1">
    <source>
        <dbReference type="ARBA" id="ARBA00022723"/>
    </source>
</evidence>
<dbReference type="PANTHER" id="PTHR31069">
    <property type="entry name" value="OLEATE-ACTIVATED TRANSCRIPTION FACTOR 1-RELATED"/>
    <property type="match status" value="1"/>
</dbReference>
<dbReference type="Gene3D" id="4.10.240.10">
    <property type="entry name" value="Zn(2)-C6 fungal-type DNA-binding domain"/>
    <property type="match status" value="1"/>
</dbReference>
<feature type="region of interest" description="Disordered" evidence="6">
    <location>
        <begin position="1"/>
        <end position="25"/>
    </location>
</feature>
<feature type="region of interest" description="Disordered" evidence="6">
    <location>
        <begin position="165"/>
        <end position="210"/>
    </location>
</feature>
<reference evidence="8" key="1">
    <citation type="submission" date="2022-10" db="EMBL/GenBank/DDBJ databases">
        <title>Tapping the CABI collections for fungal endophytes: first genome assemblies for Collariella, Neodidymelliopsis, Ascochyta clinopodiicola, Didymella pomorum, Didymosphaeria variabile, Neocosmospora piperis and Neocucurbitaria cava.</title>
        <authorList>
            <person name="Hill R."/>
        </authorList>
    </citation>
    <scope>NUCLEOTIDE SEQUENCE</scope>
    <source>
        <strain evidence="8">IMI 366586</strain>
    </source>
</reference>
<evidence type="ECO:0000313" key="8">
    <source>
        <dbReference type="EMBL" id="KAJ4315924.1"/>
    </source>
</evidence>
<dbReference type="Proteomes" id="UP001140502">
    <property type="component" value="Unassembled WGS sequence"/>
</dbReference>
<comment type="caution">
    <text evidence="8">The sequence shown here is derived from an EMBL/GenBank/DDBJ whole genome shotgun (WGS) entry which is preliminary data.</text>
</comment>
<dbReference type="InterPro" id="IPR036864">
    <property type="entry name" value="Zn2-C6_fun-type_DNA-bd_sf"/>
</dbReference>
<evidence type="ECO:0000313" key="9">
    <source>
        <dbReference type="Proteomes" id="UP001140502"/>
    </source>
</evidence>
<proteinExistence type="predicted"/>
<evidence type="ECO:0000256" key="3">
    <source>
        <dbReference type="ARBA" id="ARBA00023125"/>
    </source>
</evidence>
<dbReference type="PROSITE" id="PS00463">
    <property type="entry name" value="ZN2_CY6_FUNGAL_1"/>
    <property type="match status" value="1"/>
</dbReference>
<dbReference type="PROSITE" id="PS50048">
    <property type="entry name" value="ZN2_CY6_FUNGAL_2"/>
    <property type="match status" value="1"/>
</dbReference>
<dbReference type="PANTHER" id="PTHR31069:SF31">
    <property type="entry name" value="MONODICTYPHENONE CLUSTER TRANSCRIPTION FACTOR-RELATED"/>
    <property type="match status" value="1"/>
</dbReference>
<dbReference type="GO" id="GO:0005634">
    <property type="term" value="C:nucleus"/>
    <property type="evidence" value="ECO:0007669"/>
    <property type="project" value="InterPro"/>
</dbReference>
<evidence type="ECO:0000256" key="6">
    <source>
        <dbReference type="SAM" id="MobiDB-lite"/>
    </source>
</evidence>
<evidence type="ECO:0000256" key="4">
    <source>
        <dbReference type="ARBA" id="ARBA00023163"/>
    </source>
</evidence>
<dbReference type="GO" id="GO:0003677">
    <property type="term" value="F:DNA binding"/>
    <property type="evidence" value="ECO:0007669"/>
    <property type="project" value="UniProtKB-KW"/>
</dbReference>
<keyword evidence="4" id="KW-0804">Transcription</keyword>
<dbReference type="GO" id="GO:0045122">
    <property type="term" value="P:aflatoxin biosynthetic process"/>
    <property type="evidence" value="ECO:0007669"/>
    <property type="project" value="InterPro"/>
</dbReference>
<dbReference type="Pfam" id="PF08493">
    <property type="entry name" value="AflR"/>
    <property type="match status" value="1"/>
</dbReference>
<keyword evidence="2" id="KW-0805">Transcription regulation</keyword>
<feature type="region of interest" description="Disordered" evidence="6">
    <location>
        <begin position="66"/>
        <end position="97"/>
    </location>
</feature>
<dbReference type="InterPro" id="IPR050675">
    <property type="entry name" value="OAF3"/>
</dbReference>
<accession>A0A9W8W8Q6</accession>
<dbReference type="SUPFAM" id="SSF57701">
    <property type="entry name" value="Zn2/Cys6 DNA-binding domain"/>
    <property type="match status" value="1"/>
</dbReference>
<dbReference type="EMBL" id="JAPEUR010000192">
    <property type="protein sequence ID" value="KAJ4315924.1"/>
    <property type="molecule type" value="Genomic_DNA"/>
</dbReference>
<dbReference type="Pfam" id="PF00172">
    <property type="entry name" value="Zn_clus"/>
    <property type="match status" value="1"/>
</dbReference>
<evidence type="ECO:0000256" key="2">
    <source>
        <dbReference type="ARBA" id="ARBA00023015"/>
    </source>
</evidence>
<dbReference type="InterPro" id="IPR001138">
    <property type="entry name" value="Zn2Cys6_DnaBD"/>
</dbReference>